<dbReference type="Pfam" id="PF00214">
    <property type="entry name" value="Calc_CGRP_IAPP"/>
    <property type="match status" value="1"/>
</dbReference>
<evidence type="ECO:0000256" key="1">
    <source>
        <dbReference type="ARBA" id="ARBA00004613"/>
    </source>
</evidence>
<organism evidence="8 9">
    <name type="scientific">Oreochromis aureus</name>
    <name type="common">Israeli tilapia</name>
    <name type="synonym">Chromis aureus</name>
    <dbReference type="NCBI Taxonomy" id="47969"/>
    <lineage>
        <taxon>Eukaryota</taxon>
        <taxon>Metazoa</taxon>
        <taxon>Chordata</taxon>
        <taxon>Craniata</taxon>
        <taxon>Vertebrata</taxon>
        <taxon>Euteleostomi</taxon>
        <taxon>Actinopterygii</taxon>
        <taxon>Neopterygii</taxon>
        <taxon>Teleostei</taxon>
        <taxon>Neoteleostei</taxon>
        <taxon>Acanthomorphata</taxon>
        <taxon>Ovalentaria</taxon>
        <taxon>Cichlomorphae</taxon>
        <taxon>Cichliformes</taxon>
        <taxon>Cichlidae</taxon>
        <taxon>African cichlids</taxon>
        <taxon>Pseudocrenilabrinae</taxon>
        <taxon>Oreochromini</taxon>
        <taxon>Oreochromis</taxon>
    </lineage>
</organism>
<comment type="similarity">
    <text evidence="2">Belongs to the adrenomedullin family.</text>
</comment>
<dbReference type="PANTHER" id="PTHR23414">
    <property type="entry name" value="ADRENOMEDULLIN, ADM"/>
    <property type="match status" value="1"/>
</dbReference>
<dbReference type="Proteomes" id="UP000472276">
    <property type="component" value="Unassembled WGS sequence"/>
</dbReference>
<protein>
    <recommendedName>
        <fullName evidence="10">Adrenomedullin</fullName>
    </recommendedName>
</protein>
<dbReference type="AlphaFoldDB" id="A0AAZ1X5B2"/>
<proteinExistence type="inferred from homology"/>
<evidence type="ECO:0000256" key="6">
    <source>
        <dbReference type="PIRSR" id="PIRSR621116-50"/>
    </source>
</evidence>
<name>A0AAZ1X5B2_OREAU</name>
<dbReference type="GO" id="GO:0005179">
    <property type="term" value="F:hormone activity"/>
    <property type="evidence" value="ECO:0007669"/>
    <property type="project" value="InterPro"/>
</dbReference>
<keyword evidence="5 6" id="KW-1015">Disulfide bond</keyword>
<reference evidence="8" key="3">
    <citation type="submission" date="2025-09" db="UniProtKB">
        <authorList>
            <consortium name="Ensembl"/>
        </authorList>
    </citation>
    <scope>IDENTIFICATION</scope>
</reference>
<reference evidence="9" key="1">
    <citation type="submission" date="2020-03" db="EMBL/GenBank/DDBJ databases">
        <title>Evolution of repeat sequences and sex chromosomes of tilapia species revealed by chromosome-level genomes.</title>
        <authorList>
            <person name="Xu L."/>
            <person name="Tao W."/>
            <person name="Wang D."/>
            <person name="Zhou Q."/>
        </authorList>
    </citation>
    <scope>NUCLEOTIDE SEQUENCE [LARGE SCALE GENOMIC DNA]</scope>
    <source>
        <strain evidence="9">Israel</strain>
    </source>
</reference>
<dbReference type="GO" id="GO:0003073">
    <property type="term" value="P:regulation of systemic arterial blood pressure"/>
    <property type="evidence" value="ECO:0007669"/>
    <property type="project" value="TreeGrafter"/>
</dbReference>
<accession>A0AAZ1X5B2</accession>
<evidence type="ECO:0000313" key="9">
    <source>
        <dbReference type="Proteomes" id="UP000472276"/>
    </source>
</evidence>
<evidence type="ECO:0000256" key="7">
    <source>
        <dbReference type="SAM" id="MobiDB-lite"/>
    </source>
</evidence>
<dbReference type="InterPro" id="IPR021116">
    <property type="entry name" value="Calcitonin/adrenomedullin"/>
</dbReference>
<dbReference type="Ensembl" id="ENSOABT00000069058.1">
    <property type="protein sequence ID" value="ENSOABP00000063176.1"/>
    <property type="gene ID" value="ENSOABG00000030543.1"/>
</dbReference>
<dbReference type="GO" id="GO:0007189">
    <property type="term" value="P:adenylate cyclase-activating G protein-coupled receptor signaling pathway"/>
    <property type="evidence" value="ECO:0007669"/>
    <property type="project" value="TreeGrafter"/>
</dbReference>
<gene>
    <name evidence="8" type="primary">admb</name>
</gene>
<feature type="region of interest" description="Disordered" evidence="7">
    <location>
        <begin position="178"/>
        <end position="199"/>
    </location>
</feature>
<evidence type="ECO:0000256" key="2">
    <source>
        <dbReference type="ARBA" id="ARBA00010575"/>
    </source>
</evidence>
<evidence type="ECO:0000256" key="4">
    <source>
        <dbReference type="ARBA" id="ARBA00022729"/>
    </source>
</evidence>
<comment type="subcellular location">
    <subcellularLocation>
        <location evidence="1">Secreted</location>
    </subcellularLocation>
</comment>
<dbReference type="GO" id="GO:1990410">
    <property type="term" value="P:adrenomedullin receptor signaling pathway"/>
    <property type="evidence" value="ECO:0007669"/>
    <property type="project" value="TreeGrafter"/>
</dbReference>
<feature type="compositionally biased region" description="Polar residues" evidence="7">
    <location>
        <begin position="183"/>
        <end position="199"/>
    </location>
</feature>
<keyword evidence="3" id="KW-0964">Secreted</keyword>
<evidence type="ECO:0008006" key="10">
    <source>
        <dbReference type="Google" id="ProtNLM"/>
    </source>
</evidence>
<dbReference type="GO" id="GO:0010460">
    <property type="term" value="P:positive regulation of heart rate"/>
    <property type="evidence" value="ECO:0007669"/>
    <property type="project" value="TreeGrafter"/>
</dbReference>
<dbReference type="GO" id="GO:0031700">
    <property type="term" value="F:adrenomedullin receptor binding"/>
    <property type="evidence" value="ECO:0007669"/>
    <property type="project" value="TreeGrafter"/>
</dbReference>
<dbReference type="PANTHER" id="PTHR23414:SF3">
    <property type="entry name" value="PRO-ADRENOMEDULLIN"/>
    <property type="match status" value="1"/>
</dbReference>
<sequence>MQPADVKKYRCICNVGKSYISCLQLPANMRLFLHTIICCCVFTTVLPLVKGARGETNTSLRKRSRVWLQSHMKRDLRSRLVTGDDQYFSGPQQDRLAKTLPTPSSFGLNIRSRRSTSSQSGCFLITCIYHDLFHRLVQIKKNEKTDTTAPTSKIGRNGYGRRRRSLLDATQLVLETGTHRWSTETGQRVSNTKSTHTVA</sequence>
<evidence type="ECO:0000256" key="5">
    <source>
        <dbReference type="ARBA" id="ARBA00023157"/>
    </source>
</evidence>
<keyword evidence="9" id="KW-1185">Reference proteome</keyword>
<reference evidence="8" key="2">
    <citation type="submission" date="2025-08" db="UniProtKB">
        <authorList>
            <consortium name="Ensembl"/>
        </authorList>
    </citation>
    <scope>IDENTIFICATION</scope>
</reference>
<dbReference type="InterPro" id="IPR051665">
    <property type="entry name" value="Adrenomedullin-reg_peptide"/>
</dbReference>
<keyword evidence="4" id="KW-0732">Signal</keyword>
<feature type="disulfide bond" evidence="6">
    <location>
        <begin position="122"/>
        <end position="127"/>
    </location>
</feature>
<evidence type="ECO:0000256" key="3">
    <source>
        <dbReference type="ARBA" id="ARBA00022525"/>
    </source>
</evidence>
<evidence type="ECO:0000313" key="8">
    <source>
        <dbReference type="Ensembl" id="ENSOABP00000063176.1"/>
    </source>
</evidence>
<dbReference type="GO" id="GO:0005615">
    <property type="term" value="C:extracellular space"/>
    <property type="evidence" value="ECO:0007669"/>
    <property type="project" value="TreeGrafter"/>
</dbReference>